<feature type="compositionally biased region" description="Low complexity" evidence="1">
    <location>
        <begin position="21"/>
        <end position="43"/>
    </location>
</feature>
<dbReference type="EMBL" id="BKCJ011871884">
    <property type="protein sequence ID" value="GFD59978.1"/>
    <property type="molecule type" value="Genomic_DNA"/>
</dbReference>
<dbReference type="AlphaFoldDB" id="A0A699XPY1"/>
<proteinExistence type="predicted"/>
<name>A0A699XPY1_TANCI</name>
<organism evidence="2">
    <name type="scientific">Tanacetum cinerariifolium</name>
    <name type="common">Dalmatian daisy</name>
    <name type="synonym">Chrysanthemum cinerariifolium</name>
    <dbReference type="NCBI Taxonomy" id="118510"/>
    <lineage>
        <taxon>Eukaryota</taxon>
        <taxon>Viridiplantae</taxon>
        <taxon>Streptophyta</taxon>
        <taxon>Embryophyta</taxon>
        <taxon>Tracheophyta</taxon>
        <taxon>Spermatophyta</taxon>
        <taxon>Magnoliopsida</taxon>
        <taxon>eudicotyledons</taxon>
        <taxon>Gunneridae</taxon>
        <taxon>Pentapetalae</taxon>
        <taxon>asterids</taxon>
        <taxon>campanulids</taxon>
        <taxon>Asterales</taxon>
        <taxon>Asteraceae</taxon>
        <taxon>Asteroideae</taxon>
        <taxon>Anthemideae</taxon>
        <taxon>Anthemidinae</taxon>
        <taxon>Tanacetum</taxon>
    </lineage>
</organism>
<feature type="compositionally biased region" description="Basic residues" evidence="1">
    <location>
        <begin position="1"/>
        <end position="15"/>
    </location>
</feature>
<feature type="region of interest" description="Disordered" evidence="1">
    <location>
        <begin position="1"/>
        <end position="59"/>
    </location>
</feature>
<reference evidence="2" key="1">
    <citation type="journal article" date="2019" name="Sci. Rep.">
        <title>Draft genome of Tanacetum cinerariifolium, the natural source of mosquito coil.</title>
        <authorList>
            <person name="Yamashiro T."/>
            <person name="Shiraishi A."/>
            <person name="Satake H."/>
            <person name="Nakayama K."/>
        </authorList>
    </citation>
    <scope>NUCLEOTIDE SEQUENCE</scope>
</reference>
<accession>A0A699XPY1</accession>
<protein>
    <submittedName>
        <fullName evidence="2">Uncharacterized protein</fullName>
    </submittedName>
</protein>
<gene>
    <name evidence="2" type="ORF">Tci_931947</name>
</gene>
<feature type="non-terminal residue" evidence="2">
    <location>
        <position position="1"/>
    </location>
</feature>
<evidence type="ECO:0000256" key="1">
    <source>
        <dbReference type="SAM" id="MobiDB-lite"/>
    </source>
</evidence>
<comment type="caution">
    <text evidence="2">The sequence shown here is derived from an EMBL/GenBank/DDBJ whole genome shotgun (WGS) entry which is preliminary data.</text>
</comment>
<evidence type="ECO:0000313" key="2">
    <source>
        <dbReference type="EMBL" id="GFD59978.1"/>
    </source>
</evidence>
<sequence length="59" mass="6133">PARPGRKRAARKSHRAVPQWGGAAQARPPRGAGPRLGSARGPGHQPGSPARRGAERPGR</sequence>